<dbReference type="PANTHER" id="PTHR37204">
    <property type="entry name" value="TRANSMEMBRANE PROTEIN"/>
    <property type="match status" value="1"/>
</dbReference>
<dbReference type="EMBL" id="JAJJMA010149062">
    <property type="protein sequence ID" value="MCL7034724.1"/>
    <property type="molecule type" value="Genomic_DNA"/>
</dbReference>
<protein>
    <submittedName>
        <fullName evidence="1">Uncharacterized protein</fullName>
    </submittedName>
</protein>
<accession>A0AA41SFI0</accession>
<comment type="caution">
    <text evidence="1">The sequence shown here is derived from an EMBL/GenBank/DDBJ whole genome shotgun (WGS) entry which is preliminary data.</text>
</comment>
<dbReference type="AlphaFoldDB" id="A0AA41SFI0"/>
<name>A0AA41SFI0_PAPNU</name>
<dbReference type="PANTHER" id="PTHR37204:SF1">
    <property type="entry name" value="TRANSMEMBRANE PROTEIN"/>
    <property type="match status" value="1"/>
</dbReference>
<reference evidence="1" key="1">
    <citation type="submission" date="2022-03" db="EMBL/GenBank/DDBJ databases">
        <title>A functionally conserved STORR gene fusion in Papaver species that diverged 16.8 million years ago.</title>
        <authorList>
            <person name="Catania T."/>
        </authorList>
    </citation>
    <scope>NUCLEOTIDE SEQUENCE</scope>
    <source>
        <strain evidence="1">S-191538</strain>
    </source>
</reference>
<dbReference type="Proteomes" id="UP001177140">
    <property type="component" value="Unassembled WGS sequence"/>
</dbReference>
<feature type="non-terminal residue" evidence="1">
    <location>
        <position position="84"/>
    </location>
</feature>
<keyword evidence="2" id="KW-1185">Reference proteome</keyword>
<proteinExistence type="predicted"/>
<sequence>YDPAMLHTSFARLLGAPKLSAEELQKQPIRLQFFHELVMHLNNKIRGFEAEVSELWYVEEFDMLALALNGRIKSRKFHLGCSKN</sequence>
<gene>
    <name evidence="1" type="ORF">MKW94_013229</name>
</gene>
<organism evidence="1 2">
    <name type="scientific">Papaver nudicaule</name>
    <name type="common">Iceland poppy</name>
    <dbReference type="NCBI Taxonomy" id="74823"/>
    <lineage>
        <taxon>Eukaryota</taxon>
        <taxon>Viridiplantae</taxon>
        <taxon>Streptophyta</taxon>
        <taxon>Embryophyta</taxon>
        <taxon>Tracheophyta</taxon>
        <taxon>Spermatophyta</taxon>
        <taxon>Magnoliopsida</taxon>
        <taxon>Ranunculales</taxon>
        <taxon>Papaveraceae</taxon>
        <taxon>Papaveroideae</taxon>
        <taxon>Papaver</taxon>
    </lineage>
</organism>
<evidence type="ECO:0000313" key="1">
    <source>
        <dbReference type="EMBL" id="MCL7034724.1"/>
    </source>
</evidence>
<evidence type="ECO:0000313" key="2">
    <source>
        <dbReference type="Proteomes" id="UP001177140"/>
    </source>
</evidence>